<dbReference type="EMBL" id="JAUIZM010000003">
    <property type="protein sequence ID" value="KAK1393150.1"/>
    <property type="molecule type" value="Genomic_DNA"/>
</dbReference>
<dbReference type="Pfam" id="PF00651">
    <property type="entry name" value="BTB"/>
    <property type="match status" value="1"/>
</dbReference>
<dbReference type="InterPro" id="IPR000210">
    <property type="entry name" value="BTB/POZ_dom"/>
</dbReference>
<dbReference type="InterPro" id="IPR059007">
    <property type="entry name" value="ARM_At1g04390"/>
</dbReference>
<reference evidence="3" key="1">
    <citation type="submission" date="2023-02" db="EMBL/GenBank/DDBJ databases">
        <title>Genome of toxic invasive species Heracleum sosnowskyi carries increased number of genes despite the absence of recent whole-genome duplications.</title>
        <authorList>
            <person name="Schelkunov M."/>
            <person name="Shtratnikova V."/>
            <person name="Makarenko M."/>
            <person name="Klepikova A."/>
            <person name="Omelchenko D."/>
            <person name="Novikova G."/>
            <person name="Obukhova E."/>
            <person name="Bogdanov V."/>
            <person name="Penin A."/>
            <person name="Logacheva M."/>
        </authorList>
    </citation>
    <scope>NUCLEOTIDE SEQUENCE</scope>
    <source>
        <strain evidence="3">Hsosn_3</strain>
        <tissue evidence="3">Leaf</tissue>
    </source>
</reference>
<dbReference type="SUPFAM" id="SSF48371">
    <property type="entry name" value="ARM repeat"/>
    <property type="match status" value="1"/>
</dbReference>
<dbReference type="InterPro" id="IPR011333">
    <property type="entry name" value="SKP1/BTB/POZ_sf"/>
</dbReference>
<dbReference type="PANTHER" id="PTHR35918:SF1">
    <property type="entry name" value="BTB DOMAIN-CONTAINING PROTEIN"/>
    <property type="match status" value="1"/>
</dbReference>
<evidence type="ECO:0000259" key="2">
    <source>
        <dbReference type="PROSITE" id="PS50097"/>
    </source>
</evidence>
<reference evidence="3" key="2">
    <citation type="submission" date="2023-05" db="EMBL/GenBank/DDBJ databases">
        <authorList>
            <person name="Schelkunov M.I."/>
        </authorList>
    </citation>
    <scope>NUCLEOTIDE SEQUENCE</scope>
    <source>
        <strain evidence="3">Hsosn_3</strain>
        <tissue evidence="3">Leaf</tissue>
    </source>
</reference>
<evidence type="ECO:0000313" key="3">
    <source>
        <dbReference type="EMBL" id="KAK1393150.1"/>
    </source>
</evidence>
<gene>
    <name evidence="3" type="ORF">POM88_012206</name>
</gene>
<dbReference type="AlphaFoldDB" id="A0AAD8MX68"/>
<dbReference type="InterPro" id="IPR044953">
    <property type="entry name" value="At1g04390-like"/>
</dbReference>
<keyword evidence="4" id="KW-1185">Reference proteome</keyword>
<evidence type="ECO:0000313" key="4">
    <source>
        <dbReference type="Proteomes" id="UP001237642"/>
    </source>
</evidence>
<dbReference type="InterPro" id="IPR016024">
    <property type="entry name" value="ARM-type_fold"/>
</dbReference>
<comment type="caution">
    <text evidence="3">The sequence shown here is derived from an EMBL/GenBank/DDBJ whole genome shotgun (WGS) entry which is preliminary data.</text>
</comment>
<organism evidence="3 4">
    <name type="scientific">Heracleum sosnowskyi</name>
    <dbReference type="NCBI Taxonomy" id="360622"/>
    <lineage>
        <taxon>Eukaryota</taxon>
        <taxon>Viridiplantae</taxon>
        <taxon>Streptophyta</taxon>
        <taxon>Embryophyta</taxon>
        <taxon>Tracheophyta</taxon>
        <taxon>Spermatophyta</taxon>
        <taxon>Magnoliopsida</taxon>
        <taxon>eudicotyledons</taxon>
        <taxon>Gunneridae</taxon>
        <taxon>Pentapetalae</taxon>
        <taxon>asterids</taxon>
        <taxon>campanulids</taxon>
        <taxon>Apiales</taxon>
        <taxon>Apiaceae</taxon>
        <taxon>Apioideae</taxon>
        <taxon>apioid superclade</taxon>
        <taxon>Tordylieae</taxon>
        <taxon>Tordyliinae</taxon>
        <taxon>Heracleum</taxon>
    </lineage>
</organism>
<name>A0AAD8MX68_9APIA</name>
<dbReference type="Pfam" id="PF26522">
    <property type="entry name" value="ARM_6"/>
    <property type="match status" value="1"/>
</dbReference>
<evidence type="ECO:0000256" key="1">
    <source>
        <dbReference type="ARBA" id="ARBA00004906"/>
    </source>
</evidence>
<proteinExistence type="predicted"/>
<dbReference type="PANTHER" id="PTHR35918">
    <property type="entry name" value="OS06G0674800 PROTEIN"/>
    <property type="match status" value="1"/>
</dbReference>
<dbReference type="SMART" id="SM00225">
    <property type="entry name" value="BTB"/>
    <property type="match status" value="2"/>
</dbReference>
<accession>A0AAD8MX68</accession>
<dbReference type="Proteomes" id="UP001237642">
    <property type="component" value="Unassembled WGS sequence"/>
</dbReference>
<dbReference type="Gene3D" id="3.30.710.10">
    <property type="entry name" value="Potassium Channel Kv1.1, Chain A"/>
    <property type="match status" value="2"/>
</dbReference>
<protein>
    <submittedName>
        <fullName evidence="3">BTB/POZ domain-containing protein</fullName>
    </submittedName>
</protein>
<dbReference type="PROSITE" id="PS50097">
    <property type="entry name" value="BTB"/>
    <property type="match status" value="1"/>
</dbReference>
<comment type="pathway">
    <text evidence="1">Protein modification; protein ubiquitination.</text>
</comment>
<dbReference type="CDD" id="cd18186">
    <property type="entry name" value="BTB_POZ_ZBTB_KLHL-like"/>
    <property type="match status" value="1"/>
</dbReference>
<dbReference type="SUPFAM" id="SSF54695">
    <property type="entry name" value="POZ domain"/>
    <property type="match status" value="2"/>
</dbReference>
<sequence length="1020" mass="114995">MNSKIGVTKSRKRVENNREISGHMLTLHHRLYHSLNLSPRTYSNRERKWQCTDIEIQRLILRSVDAFLDSITNETSQHPLVKDSVADMVEALGGILHLKSEPVLCLASTVAVKMVNVLPSPVIQSHVLDIVHPLSSLLNSPSLQVSLSCAISLSLIISNISLKIESEVWEILRETKTVANIVCNIKEFSGGTKPVEFYQEMVSLLSKILWRWPSSRFSIWNDIELLDALDLVSVEPSFSAKISVLQLYSAIALCGNGAKKLLERKTCLGLMVHSMGNSDLHSLKLEGFKLAECFVLTEQGCLKLLNACCESLVRATINAMSSCSEHSGKLSKDHLSLIIKACQMAMITRWAGEHHVYFWKYGIHRIILDLLLNNFHKKYELLHHLSITEQITIAQEGLNTSNLLILRPYIWDIVGGLASHGADDLIPNVQGDKFLVNMIITCACLSFMESIRATRQICQKDIAATFVNETASRAVLLMIYSPCKHVASQSKAVLCEMLRPNGKEDVKYLLNTLNAMTSGDNFKVSDNLQMTIILISLASCSGLAKYQKHIIKSHGIKTLVSFLSSQLIRPFHIERSSVALHLRNTYAKKACCYVTEGWEGQDMLFLFGLWALAELLHYLNLQKNNAEVSMGWTDYSESQLVGQLKMVCNGSYAPGPIWYAAYTLSFFGHYGFPNKHGPAISKALVDSEHTDLKLVLMNDESVSVHAVILMVRCRTLLPHREPPLDGKTSTYSLSEHGKERCERLPVEVRLSAHVDRQALLKLLEYIYSGFLQAGEDLVKKLRIFAKHCHLHHLLQLLCRRRPRWGTPIPIFDLSAALGEAGHRISDIILEAKVDELVHWSCDVCCLSRPHMHAHKVVVCSSCEYLRALFQSGMQESQSHTIKVPVSWKALIKLVHWFYSGELPLPMSGCLWDNLDSDEKLHEMATYLELCWLAEFWLLEDLHEKCSRIVISCLDSSRYLSIKILRLAASLNQWKLTEVSAEYVAPLYHRLRISGELEALDEELVDMVRAASVRLSQKDSN</sequence>
<feature type="domain" description="BTB" evidence="2">
    <location>
        <begin position="825"/>
        <end position="906"/>
    </location>
</feature>